<feature type="transmembrane region" description="Helical" evidence="1">
    <location>
        <begin position="60"/>
        <end position="78"/>
    </location>
</feature>
<keyword evidence="1" id="KW-0812">Transmembrane</keyword>
<evidence type="ECO:0000313" key="3">
    <source>
        <dbReference type="Proteomes" id="UP000281915"/>
    </source>
</evidence>
<dbReference type="Proteomes" id="UP000281915">
    <property type="component" value="Unassembled WGS sequence"/>
</dbReference>
<dbReference type="InterPro" id="IPR008407">
    <property type="entry name" value="Brnchd-chn_aa_trnsp_AzlD"/>
</dbReference>
<sequence length="102" mass="11355">MNLFWLYVLMSILTYVSRRAFLSLPDHWLSPRMRSGLSYIPVGIFAALIFPSLFASEQQWVFQPVPLVASAVCLLVMAFSKNVFLSFGVSLGLVVLVSVGIL</sequence>
<accession>A0A3M8C738</accession>
<protein>
    <submittedName>
        <fullName evidence="2">AzlD domain-containing protein</fullName>
    </submittedName>
</protein>
<reference evidence="2 3" key="1">
    <citation type="submission" date="2018-10" db="EMBL/GenBank/DDBJ databases">
        <title>Phylogenomics of Brevibacillus.</title>
        <authorList>
            <person name="Dunlap C."/>
        </authorList>
    </citation>
    <scope>NUCLEOTIDE SEQUENCE [LARGE SCALE GENOMIC DNA]</scope>
    <source>
        <strain evidence="2 3">JCM 15085</strain>
    </source>
</reference>
<keyword evidence="1" id="KW-0472">Membrane</keyword>
<comment type="caution">
    <text evidence="2">The sequence shown here is derived from an EMBL/GenBank/DDBJ whole genome shotgun (WGS) entry which is preliminary data.</text>
</comment>
<feature type="transmembrane region" description="Helical" evidence="1">
    <location>
        <begin position="36"/>
        <end position="54"/>
    </location>
</feature>
<feature type="transmembrane region" description="Helical" evidence="1">
    <location>
        <begin position="83"/>
        <end position="101"/>
    </location>
</feature>
<keyword evidence="1" id="KW-1133">Transmembrane helix</keyword>
<gene>
    <name evidence="2" type="ORF">EDM58_22995</name>
</gene>
<dbReference type="Pfam" id="PF05437">
    <property type="entry name" value="AzlD"/>
    <property type="match status" value="1"/>
</dbReference>
<proteinExistence type="predicted"/>
<evidence type="ECO:0000256" key="1">
    <source>
        <dbReference type="SAM" id="Phobius"/>
    </source>
</evidence>
<feature type="transmembrane region" description="Helical" evidence="1">
    <location>
        <begin position="6"/>
        <end position="24"/>
    </location>
</feature>
<dbReference type="AlphaFoldDB" id="A0A3M8C738"/>
<dbReference type="EMBL" id="RHHT01000068">
    <property type="protein sequence ID" value="RNB70745.1"/>
    <property type="molecule type" value="Genomic_DNA"/>
</dbReference>
<name>A0A3M8C738_9BACL</name>
<dbReference type="RefSeq" id="WP_122915409.1">
    <property type="nucleotide sequence ID" value="NZ_RHHT01000068.1"/>
</dbReference>
<evidence type="ECO:0000313" key="2">
    <source>
        <dbReference type="EMBL" id="RNB70745.1"/>
    </source>
</evidence>
<organism evidence="2 3">
    <name type="scientific">Brevibacillus panacihumi</name>
    <dbReference type="NCBI Taxonomy" id="497735"/>
    <lineage>
        <taxon>Bacteria</taxon>
        <taxon>Bacillati</taxon>
        <taxon>Bacillota</taxon>
        <taxon>Bacilli</taxon>
        <taxon>Bacillales</taxon>
        <taxon>Paenibacillaceae</taxon>
        <taxon>Brevibacillus</taxon>
    </lineage>
</organism>